<dbReference type="InterPro" id="IPR032710">
    <property type="entry name" value="NTF2-like_dom_sf"/>
</dbReference>
<evidence type="ECO:0000256" key="3">
    <source>
        <dbReference type="ARBA" id="ARBA00022989"/>
    </source>
</evidence>
<evidence type="ECO:0000256" key="1">
    <source>
        <dbReference type="ARBA" id="ARBA00004167"/>
    </source>
</evidence>
<dbReference type="InterPro" id="IPR007430">
    <property type="entry name" value="VirB8"/>
</dbReference>
<evidence type="ECO:0000256" key="4">
    <source>
        <dbReference type="ARBA" id="ARBA00023136"/>
    </source>
</evidence>
<dbReference type="EMBL" id="AABVLA010000040">
    <property type="protein sequence ID" value="EAJ1622595.1"/>
    <property type="molecule type" value="Genomic_DNA"/>
</dbReference>
<dbReference type="GO" id="GO:0016020">
    <property type="term" value="C:membrane"/>
    <property type="evidence" value="ECO:0007669"/>
    <property type="project" value="UniProtKB-SubCell"/>
</dbReference>
<evidence type="ECO:0000313" key="6">
    <source>
        <dbReference type="EMBL" id="EAJ1622595.1"/>
    </source>
</evidence>
<evidence type="ECO:0000313" key="7">
    <source>
        <dbReference type="Proteomes" id="UP000535305"/>
    </source>
</evidence>
<keyword evidence="3" id="KW-1133">Transmembrane helix</keyword>
<proteinExistence type="predicted"/>
<feature type="domain" description="Bacterial virulence protein VirB8" evidence="5">
    <location>
        <begin position="25"/>
        <end position="208"/>
    </location>
</feature>
<gene>
    <name evidence="6" type="ORF">CT510_08125</name>
</gene>
<dbReference type="Pfam" id="PF04335">
    <property type="entry name" value="VirB8"/>
    <property type="match status" value="1"/>
</dbReference>
<accession>A0A5L8S0T4</accession>
<keyword evidence="2" id="KW-0812">Transmembrane</keyword>
<sequence>MAFNESKKDPNFIFKLERNIKAYMLYTIIILAIICALLAIAIITLTPLKETKPYLVMFSNGESNFVKIANANTDIRTDTALLKNILAGYIINRESINRINDIERYEIVRTQSSRAIWEAFQNIVNAKNSVYTTKNLYRSVKIINVAILNKNVSTIDFTIEQSNKARTEIKWFDYRATLYFDFERGTNTQDTYNSNLSNPTGFIVKEYALTSIDHTKSNQKDNEQ</sequence>
<dbReference type="Proteomes" id="UP000535305">
    <property type="component" value="Unassembled WGS sequence"/>
</dbReference>
<dbReference type="SUPFAM" id="SSF54427">
    <property type="entry name" value="NTF2-like"/>
    <property type="match status" value="1"/>
</dbReference>
<evidence type="ECO:0000256" key="2">
    <source>
        <dbReference type="ARBA" id="ARBA00022692"/>
    </source>
</evidence>
<dbReference type="CDD" id="cd16424">
    <property type="entry name" value="VirB8"/>
    <property type="match status" value="1"/>
</dbReference>
<reference evidence="6 7" key="1">
    <citation type="submission" date="2018-06" db="EMBL/GenBank/DDBJ databases">
        <authorList>
            <consortium name="PulseNet: The National Subtyping Network for Foodborne Disease Surveillance"/>
            <person name="Tarr C.L."/>
            <person name="Trees E."/>
            <person name="Katz L.S."/>
            <person name="Carleton-Romer H.A."/>
            <person name="Stroika S."/>
            <person name="Kucerova Z."/>
            <person name="Roache K.F."/>
            <person name="Sabol A.L."/>
            <person name="Besser J."/>
            <person name="Gerner-Smidt P."/>
        </authorList>
    </citation>
    <scope>NUCLEOTIDE SEQUENCE [LARGE SCALE GENOMIC DNA]</scope>
    <source>
        <strain evidence="6 7">PNUSAC003104</strain>
    </source>
</reference>
<protein>
    <submittedName>
        <fullName evidence="6">Type IV secretion system protein</fullName>
    </submittedName>
</protein>
<name>A0A5L8S0T4_CAMUP</name>
<keyword evidence="7" id="KW-1185">Reference proteome</keyword>
<dbReference type="Gene3D" id="3.10.450.230">
    <property type="entry name" value="VirB8 protein"/>
    <property type="match status" value="1"/>
</dbReference>
<organism evidence="6 7">
    <name type="scientific">Campylobacter upsaliensis</name>
    <dbReference type="NCBI Taxonomy" id="28080"/>
    <lineage>
        <taxon>Bacteria</taxon>
        <taxon>Pseudomonadati</taxon>
        <taxon>Campylobacterota</taxon>
        <taxon>Epsilonproteobacteria</taxon>
        <taxon>Campylobacterales</taxon>
        <taxon>Campylobacteraceae</taxon>
        <taxon>Campylobacter</taxon>
    </lineage>
</organism>
<keyword evidence="4" id="KW-0472">Membrane</keyword>
<evidence type="ECO:0000259" key="5">
    <source>
        <dbReference type="Pfam" id="PF04335"/>
    </source>
</evidence>
<comment type="caution">
    <text evidence="6">The sequence shown here is derived from an EMBL/GenBank/DDBJ whole genome shotgun (WGS) entry which is preliminary data.</text>
</comment>
<comment type="subcellular location">
    <subcellularLocation>
        <location evidence="1">Membrane</location>
        <topology evidence="1">Single-pass membrane protein</topology>
    </subcellularLocation>
</comment>
<dbReference type="AlphaFoldDB" id="A0A5L8S0T4"/>